<evidence type="ECO:0000313" key="3">
    <source>
        <dbReference type="Proteomes" id="UP000520156"/>
    </source>
</evidence>
<keyword evidence="2" id="KW-0808">Transferase</keyword>
<dbReference type="Pfam" id="PF00534">
    <property type="entry name" value="Glycos_transf_1"/>
    <property type="match status" value="1"/>
</dbReference>
<dbReference type="SUPFAM" id="SSF53756">
    <property type="entry name" value="UDP-Glycosyltransferase/glycogen phosphorylase"/>
    <property type="match status" value="1"/>
</dbReference>
<dbReference type="GO" id="GO:0016757">
    <property type="term" value="F:glycosyltransferase activity"/>
    <property type="evidence" value="ECO:0007669"/>
    <property type="project" value="InterPro"/>
</dbReference>
<dbReference type="EMBL" id="JACLAU010000067">
    <property type="protein sequence ID" value="MBC2653659.1"/>
    <property type="molecule type" value="Genomic_DNA"/>
</dbReference>
<reference evidence="2 3" key="1">
    <citation type="submission" date="2020-08" db="EMBL/GenBank/DDBJ databases">
        <title>The genome sequence of Novosphingobium flavum 4Y4.</title>
        <authorList>
            <person name="Liu Y."/>
        </authorList>
    </citation>
    <scope>NUCLEOTIDE SEQUENCE [LARGE SCALE GENOMIC DNA]</scope>
    <source>
        <strain evidence="2 3">4Y4</strain>
    </source>
</reference>
<protein>
    <submittedName>
        <fullName evidence="2">Glycosyltransferase family 4 protein</fullName>
    </submittedName>
</protein>
<feature type="domain" description="Glycosyl transferase family 1" evidence="1">
    <location>
        <begin position="219"/>
        <end position="364"/>
    </location>
</feature>
<dbReference type="PANTHER" id="PTHR45947:SF3">
    <property type="entry name" value="SULFOQUINOVOSYL TRANSFERASE SQD2"/>
    <property type="match status" value="1"/>
</dbReference>
<proteinExistence type="predicted"/>
<dbReference type="PANTHER" id="PTHR45947">
    <property type="entry name" value="SULFOQUINOVOSYL TRANSFERASE SQD2"/>
    <property type="match status" value="1"/>
</dbReference>
<sequence length="412" mass="45759">MKVLISSPFVDREAVGEPRWCYDLFQGISAKVDTILVAQTPVNRSYRLAEAFPHSQVFEFEAWKLAFLSRRLNALVKPNYLKFYGFARDVIRHQVAPASIACGHHFGPLGMRYPTPLQGTGIPYVMGPLGGSLPFPPGFSVTGRTDPWYYRLRDFDGLRFRFDPLLRGSYQEAAYLVGVAGYVEMLLASAGMKLKRFVTHSEIVAPLQTEHVEDIVAARASRPGPVRFLVVSRLIYSKGVQFALSALAEAQHRLPDWRLDVLGDGPHRQALQEQTTRLGLDGFVRFHGHVKRSDVDAFYRDADVFLFPSVREPSGAVIFEALSWGLPIIGARYGGPANHISDAYGYRIPVDDVATFEAGLADAMIALATSPQKRQTMGRSALDAARTQHAMPAMVDFFLDLYRQISHGAGGR</sequence>
<organism evidence="2 3">
    <name type="scientific">Novosphingobium aerophilum</name>
    <dbReference type="NCBI Taxonomy" id="2839843"/>
    <lineage>
        <taxon>Bacteria</taxon>
        <taxon>Pseudomonadati</taxon>
        <taxon>Pseudomonadota</taxon>
        <taxon>Alphaproteobacteria</taxon>
        <taxon>Sphingomonadales</taxon>
        <taxon>Sphingomonadaceae</taxon>
        <taxon>Novosphingobium</taxon>
    </lineage>
</organism>
<dbReference type="Gene3D" id="3.40.50.2000">
    <property type="entry name" value="Glycogen Phosphorylase B"/>
    <property type="match status" value="2"/>
</dbReference>
<dbReference type="RefSeq" id="WP_185685031.1">
    <property type="nucleotide sequence ID" value="NZ_JACLAU010000067.1"/>
</dbReference>
<dbReference type="InterPro" id="IPR001296">
    <property type="entry name" value="Glyco_trans_1"/>
</dbReference>
<accession>A0A7X1KDT5</accession>
<dbReference type="CDD" id="cd03801">
    <property type="entry name" value="GT4_PimA-like"/>
    <property type="match status" value="1"/>
</dbReference>
<evidence type="ECO:0000259" key="1">
    <source>
        <dbReference type="Pfam" id="PF00534"/>
    </source>
</evidence>
<comment type="caution">
    <text evidence="2">The sequence shown here is derived from an EMBL/GenBank/DDBJ whole genome shotgun (WGS) entry which is preliminary data.</text>
</comment>
<name>A0A7X1KDT5_9SPHN</name>
<evidence type="ECO:0000313" key="2">
    <source>
        <dbReference type="EMBL" id="MBC2653659.1"/>
    </source>
</evidence>
<keyword evidence="3" id="KW-1185">Reference proteome</keyword>
<dbReference type="AlphaFoldDB" id="A0A7X1KDT5"/>
<dbReference type="Proteomes" id="UP000520156">
    <property type="component" value="Unassembled WGS sequence"/>
</dbReference>
<dbReference type="InterPro" id="IPR050194">
    <property type="entry name" value="Glycosyltransferase_grp1"/>
</dbReference>
<gene>
    <name evidence="2" type="ORF">H7F49_18425</name>
</gene>